<evidence type="ECO:0000313" key="2">
    <source>
        <dbReference type="Proteomes" id="UP000015106"/>
    </source>
</evidence>
<dbReference type="Proteomes" id="UP000015106">
    <property type="component" value="Chromosome 1"/>
</dbReference>
<protein>
    <submittedName>
        <fullName evidence="1">Uncharacterized protein</fullName>
    </submittedName>
</protein>
<dbReference type="EnsemblPlants" id="TuG1812G0100001011.01.T01">
    <property type="protein sequence ID" value="TuG1812G0100001011.01.T01.cds325577"/>
    <property type="gene ID" value="TuG1812G0100001011.01"/>
</dbReference>
<evidence type="ECO:0000313" key="1">
    <source>
        <dbReference type="EnsemblPlants" id="TuG1812G0100001011.01.T01.cds325577"/>
    </source>
</evidence>
<dbReference type="Gramene" id="TuG1812G0100001011.01.T01">
    <property type="protein sequence ID" value="TuG1812G0100001011.01.T01.cds325577"/>
    <property type="gene ID" value="TuG1812G0100001011.01"/>
</dbReference>
<accession>A0A8R7NXR8</accession>
<dbReference type="AlphaFoldDB" id="A0A8R7NXR8"/>
<reference evidence="1" key="2">
    <citation type="submission" date="2018-03" db="EMBL/GenBank/DDBJ databases">
        <title>The Triticum urartu genome reveals the dynamic nature of wheat genome evolution.</title>
        <authorList>
            <person name="Ling H."/>
            <person name="Ma B."/>
            <person name="Shi X."/>
            <person name="Liu H."/>
            <person name="Dong L."/>
            <person name="Sun H."/>
            <person name="Cao Y."/>
            <person name="Gao Q."/>
            <person name="Zheng S."/>
            <person name="Li Y."/>
            <person name="Yu Y."/>
            <person name="Du H."/>
            <person name="Qi M."/>
            <person name="Li Y."/>
            <person name="Yu H."/>
            <person name="Cui Y."/>
            <person name="Wang N."/>
            <person name="Chen C."/>
            <person name="Wu H."/>
            <person name="Zhao Y."/>
            <person name="Zhang J."/>
            <person name="Li Y."/>
            <person name="Zhou W."/>
            <person name="Zhang B."/>
            <person name="Hu W."/>
            <person name="Eijk M."/>
            <person name="Tang J."/>
            <person name="Witsenboer H."/>
            <person name="Zhao S."/>
            <person name="Li Z."/>
            <person name="Zhang A."/>
            <person name="Wang D."/>
            <person name="Liang C."/>
        </authorList>
    </citation>
    <scope>NUCLEOTIDE SEQUENCE [LARGE SCALE GENOMIC DNA]</scope>
    <source>
        <strain evidence="1">cv. G1812</strain>
    </source>
</reference>
<reference evidence="2" key="1">
    <citation type="journal article" date="2013" name="Nature">
        <title>Draft genome of the wheat A-genome progenitor Triticum urartu.</title>
        <authorList>
            <person name="Ling H.Q."/>
            <person name="Zhao S."/>
            <person name="Liu D."/>
            <person name="Wang J."/>
            <person name="Sun H."/>
            <person name="Zhang C."/>
            <person name="Fan H."/>
            <person name="Li D."/>
            <person name="Dong L."/>
            <person name="Tao Y."/>
            <person name="Gao C."/>
            <person name="Wu H."/>
            <person name="Li Y."/>
            <person name="Cui Y."/>
            <person name="Guo X."/>
            <person name="Zheng S."/>
            <person name="Wang B."/>
            <person name="Yu K."/>
            <person name="Liang Q."/>
            <person name="Yang W."/>
            <person name="Lou X."/>
            <person name="Chen J."/>
            <person name="Feng M."/>
            <person name="Jian J."/>
            <person name="Zhang X."/>
            <person name="Luo G."/>
            <person name="Jiang Y."/>
            <person name="Liu J."/>
            <person name="Wang Z."/>
            <person name="Sha Y."/>
            <person name="Zhang B."/>
            <person name="Wu H."/>
            <person name="Tang D."/>
            <person name="Shen Q."/>
            <person name="Xue P."/>
            <person name="Zou S."/>
            <person name="Wang X."/>
            <person name="Liu X."/>
            <person name="Wang F."/>
            <person name="Yang Y."/>
            <person name="An X."/>
            <person name="Dong Z."/>
            <person name="Zhang K."/>
            <person name="Zhang X."/>
            <person name="Luo M.C."/>
            <person name="Dvorak J."/>
            <person name="Tong Y."/>
            <person name="Wang J."/>
            <person name="Yang H."/>
            <person name="Li Z."/>
            <person name="Wang D."/>
            <person name="Zhang A."/>
            <person name="Wang J."/>
        </authorList>
    </citation>
    <scope>NUCLEOTIDE SEQUENCE</scope>
    <source>
        <strain evidence="2">cv. G1812</strain>
    </source>
</reference>
<organism evidence="1 2">
    <name type="scientific">Triticum urartu</name>
    <name type="common">Red wild einkorn</name>
    <name type="synonym">Crithodium urartu</name>
    <dbReference type="NCBI Taxonomy" id="4572"/>
    <lineage>
        <taxon>Eukaryota</taxon>
        <taxon>Viridiplantae</taxon>
        <taxon>Streptophyta</taxon>
        <taxon>Embryophyta</taxon>
        <taxon>Tracheophyta</taxon>
        <taxon>Spermatophyta</taxon>
        <taxon>Magnoliopsida</taxon>
        <taxon>Liliopsida</taxon>
        <taxon>Poales</taxon>
        <taxon>Poaceae</taxon>
        <taxon>BOP clade</taxon>
        <taxon>Pooideae</taxon>
        <taxon>Triticodae</taxon>
        <taxon>Triticeae</taxon>
        <taxon>Triticinae</taxon>
        <taxon>Triticum</taxon>
    </lineage>
</organism>
<name>A0A8R7NXR8_TRIUA</name>
<reference evidence="1" key="3">
    <citation type="submission" date="2022-06" db="UniProtKB">
        <authorList>
            <consortium name="EnsemblPlants"/>
        </authorList>
    </citation>
    <scope>IDENTIFICATION</scope>
</reference>
<keyword evidence="2" id="KW-1185">Reference proteome</keyword>
<proteinExistence type="predicted"/>
<sequence>MSRVGEICVQRVEKIGAERRTVATASVHGAAGAVAQWGGIDAAAAEYIRMVHERLAAEEAAAAATAAARRY</sequence>